<feature type="domain" description="AMP-dependent synthetase/ligase" evidence="2">
    <location>
        <begin position="69"/>
        <end position="454"/>
    </location>
</feature>
<dbReference type="OrthoDB" id="9803968at2"/>
<evidence type="ECO:0000259" key="2">
    <source>
        <dbReference type="Pfam" id="PF00501"/>
    </source>
</evidence>
<dbReference type="InterPro" id="IPR025110">
    <property type="entry name" value="AMP-bd_C"/>
</dbReference>
<comment type="similarity">
    <text evidence="1">Belongs to the ATP-dependent AMP-binding enzyme family.</text>
</comment>
<gene>
    <name evidence="5" type="primary">prpE</name>
    <name evidence="5" type="synonym">yahU</name>
    <name evidence="5" type="ORF">EKN06_11560</name>
</gene>
<comment type="caution">
    <text evidence="5">The sequence shown here is derived from an EMBL/GenBank/DDBJ whole genome shotgun (WGS) entry which is preliminary data.</text>
</comment>
<dbReference type="Pfam" id="PF13193">
    <property type="entry name" value="AMP-binding_C"/>
    <property type="match status" value="1"/>
</dbReference>
<dbReference type="RefSeq" id="WP_127613087.1">
    <property type="nucleotide sequence ID" value="NZ_RXOL01000005.1"/>
</dbReference>
<evidence type="ECO:0000259" key="4">
    <source>
        <dbReference type="Pfam" id="PF16177"/>
    </source>
</evidence>
<dbReference type="PROSITE" id="PS00455">
    <property type="entry name" value="AMP_BINDING"/>
    <property type="match status" value="1"/>
</dbReference>
<accession>A0A437GVS3</accession>
<evidence type="ECO:0000259" key="3">
    <source>
        <dbReference type="Pfam" id="PF13193"/>
    </source>
</evidence>
<dbReference type="PANTHER" id="PTHR43347">
    <property type="entry name" value="ACYL-COA SYNTHETASE"/>
    <property type="match status" value="1"/>
</dbReference>
<dbReference type="InterPro" id="IPR020845">
    <property type="entry name" value="AMP-binding_CS"/>
</dbReference>
<reference evidence="5 6" key="1">
    <citation type="submission" date="2018-12" db="EMBL/GenBank/DDBJ databases">
        <title>Croceicoccus ponticola sp. nov., a lipolytic bacterium isolated from seawater.</title>
        <authorList>
            <person name="Yoon J.-H."/>
        </authorList>
    </citation>
    <scope>NUCLEOTIDE SEQUENCE [LARGE SCALE GENOMIC DNA]</scope>
    <source>
        <strain evidence="5 6">GM-16</strain>
    </source>
</reference>
<protein>
    <submittedName>
        <fullName evidence="5">Propionyl-CoA synthetase</fullName>
        <ecNumber evidence="5">6.2.1.17</ecNumber>
    </submittedName>
</protein>
<dbReference type="Gene3D" id="3.30.300.30">
    <property type="match status" value="1"/>
</dbReference>
<feature type="domain" description="Acetyl-coenzyme A synthetase N-terminal" evidence="4">
    <location>
        <begin position="14"/>
        <end position="65"/>
    </location>
</feature>
<dbReference type="InterPro" id="IPR045851">
    <property type="entry name" value="AMP-bd_C_sf"/>
</dbReference>
<dbReference type="InterPro" id="IPR000873">
    <property type="entry name" value="AMP-dep_synth/lig_dom"/>
</dbReference>
<organism evidence="5 6">
    <name type="scientific">Croceicoccus ponticola</name>
    <dbReference type="NCBI Taxonomy" id="2217664"/>
    <lineage>
        <taxon>Bacteria</taxon>
        <taxon>Pseudomonadati</taxon>
        <taxon>Pseudomonadota</taxon>
        <taxon>Alphaproteobacteria</taxon>
        <taxon>Sphingomonadales</taxon>
        <taxon>Erythrobacteraceae</taxon>
        <taxon>Croceicoccus</taxon>
    </lineage>
</organism>
<dbReference type="Pfam" id="PF00501">
    <property type="entry name" value="AMP-binding"/>
    <property type="match status" value="1"/>
</dbReference>
<dbReference type="InterPro" id="IPR042099">
    <property type="entry name" value="ANL_N_sf"/>
</dbReference>
<proteinExistence type="inferred from homology"/>
<dbReference type="AlphaFoldDB" id="A0A437GVS3"/>
<dbReference type="Proteomes" id="UP000283003">
    <property type="component" value="Unassembled WGS sequence"/>
</dbReference>
<feature type="domain" description="AMP-binding enzyme C-terminal" evidence="3">
    <location>
        <begin position="517"/>
        <end position="594"/>
    </location>
</feature>
<dbReference type="EMBL" id="RXOL01000005">
    <property type="protein sequence ID" value="RVQ65985.1"/>
    <property type="molecule type" value="Genomic_DNA"/>
</dbReference>
<dbReference type="EC" id="6.2.1.17" evidence="5"/>
<keyword evidence="6" id="KW-1185">Reference proteome</keyword>
<evidence type="ECO:0000313" key="6">
    <source>
        <dbReference type="Proteomes" id="UP000283003"/>
    </source>
</evidence>
<sequence length="638" mass="68361">MKQEWQGRDRHVGYEQAFERAERDPEGFWMNAARALDWITKPTCAHDPATDTWFPDGTLNTCANAVDRHVAAGHGDRVALIHESPITGHTTSFTYGELLDRVARTAGMLASGGVKKGDRIVIYMPMVPEAVFGMLACARIGAIHSVVFGGFAAPELAKRIEDSQPVAVLTASCGLEPGRTIAYKPLLDRAIELSAHKPAACFVLQREQLRCDLVPGRDRDWQTACDAAAAVDPVPVASADPLYILYTSGTTGTPKGVVRDNGGHATALAWSMAHIYGIGAGDVFWAASDIGWVVGHSYIVYGPLLAGATTILFEGKPVGTPDAGIFWRIVDRHRVKALFTAPTAIRAIRRADPDGEFIAQASLDSLSALFLAGERADPDTLLWIAAKLGKPVIDHWWQTELGWPAIATCFGLGETRIKPGSAGRAVPGYRFKVKDEAGADAAPGTVGTLLIEQPLPPGNFRALWNKPERFREGFVDFAGHYTTGDAGMIDDDGFIHIMGRTDDIINVAGHRLSTGQMEEVVANHPAVIECAVVGAADELKGEMAVAFVVTRAGTADLPTVKQEIVRMIRDDIGAIASPRDVLFTDALPKTRSGKVLRNLLRAILNGQELVVPQTIEDAGVIEALVALAAPGSAPKNTV</sequence>
<dbReference type="Pfam" id="PF16177">
    <property type="entry name" value="ACAS_N"/>
    <property type="match status" value="1"/>
</dbReference>
<dbReference type="InterPro" id="IPR032387">
    <property type="entry name" value="ACAS_N"/>
</dbReference>
<evidence type="ECO:0000256" key="1">
    <source>
        <dbReference type="ARBA" id="ARBA00006432"/>
    </source>
</evidence>
<dbReference type="SUPFAM" id="SSF56801">
    <property type="entry name" value="Acetyl-CoA synthetase-like"/>
    <property type="match status" value="1"/>
</dbReference>
<evidence type="ECO:0000313" key="5">
    <source>
        <dbReference type="EMBL" id="RVQ65985.1"/>
    </source>
</evidence>
<dbReference type="Gene3D" id="3.40.50.12780">
    <property type="entry name" value="N-terminal domain of ligase-like"/>
    <property type="match status" value="1"/>
</dbReference>
<keyword evidence="5" id="KW-0436">Ligase</keyword>
<name>A0A437GVS3_9SPHN</name>
<dbReference type="PANTHER" id="PTHR43347:SF3">
    <property type="entry name" value="ACYL-COA SYNTHETASE SHORT-CHAIN FAMILY MEMBER 3, MITOCHONDRIAL"/>
    <property type="match status" value="1"/>
</dbReference>
<dbReference type="GO" id="GO:0050218">
    <property type="term" value="F:propionate-CoA ligase activity"/>
    <property type="evidence" value="ECO:0007669"/>
    <property type="project" value="UniProtKB-EC"/>
</dbReference>